<keyword evidence="1" id="KW-0472">Membrane</keyword>
<accession>A0A0K2SKK6</accession>
<dbReference type="PANTHER" id="PTHR38450:SF2">
    <property type="entry name" value="STAGE V SPORULATION PROTEIN AEB"/>
    <property type="match status" value="1"/>
</dbReference>
<gene>
    <name evidence="2" type="ORF">LIP_1797</name>
</gene>
<reference evidence="3" key="2">
    <citation type="journal article" date="2016" name="Int. J. Syst. Evol. Microbiol.">
        <title>Complete genome sequence and cell structure of Limnochorda pilosa, a Gram-negative spore-former within the phylum Firmicutes.</title>
        <authorList>
            <person name="Watanabe M."/>
            <person name="Kojima H."/>
            <person name="Fukui M."/>
        </authorList>
    </citation>
    <scope>NUCLEOTIDE SEQUENCE [LARGE SCALE GENOMIC DNA]</scope>
    <source>
        <strain evidence="3">HC45</strain>
    </source>
</reference>
<dbReference type="RefSeq" id="WP_068136782.1">
    <property type="nucleotide sequence ID" value="NZ_AP014924.1"/>
</dbReference>
<reference evidence="3" key="1">
    <citation type="submission" date="2015-07" db="EMBL/GenBank/DDBJ databases">
        <title>Complete genome sequence and phylogenetic analysis of Limnochorda pilosa.</title>
        <authorList>
            <person name="Watanabe M."/>
            <person name="Kojima H."/>
            <person name="Fukui M."/>
        </authorList>
    </citation>
    <scope>NUCLEOTIDE SEQUENCE [LARGE SCALE GENOMIC DNA]</scope>
    <source>
        <strain evidence="3">HC45</strain>
    </source>
</reference>
<feature type="transmembrane region" description="Helical" evidence="1">
    <location>
        <begin position="90"/>
        <end position="112"/>
    </location>
</feature>
<evidence type="ECO:0000256" key="1">
    <source>
        <dbReference type="SAM" id="Phobius"/>
    </source>
</evidence>
<evidence type="ECO:0000313" key="2">
    <source>
        <dbReference type="EMBL" id="BAS27641.1"/>
    </source>
</evidence>
<dbReference type="STRING" id="1555112.LIP_1797"/>
<dbReference type="EMBL" id="AP014924">
    <property type="protein sequence ID" value="BAS27641.1"/>
    <property type="molecule type" value="Genomic_DNA"/>
</dbReference>
<dbReference type="Proteomes" id="UP000065807">
    <property type="component" value="Chromosome"/>
</dbReference>
<dbReference type="InterPro" id="IPR005562">
    <property type="entry name" value="SpoVA"/>
</dbReference>
<evidence type="ECO:0000313" key="3">
    <source>
        <dbReference type="Proteomes" id="UP000065807"/>
    </source>
</evidence>
<keyword evidence="1" id="KW-0812">Transmembrane</keyword>
<feature type="transmembrane region" description="Helical" evidence="1">
    <location>
        <begin position="27"/>
        <end position="47"/>
    </location>
</feature>
<dbReference type="Pfam" id="PF03862">
    <property type="entry name" value="SpoVAC_SpoVAEB"/>
    <property type="match status" value="1"/>
</dbReference>
<dbReference type="PANTHER" id="PTHR38450">
    <property type="entry name" value="STAGE V SPORULATION PROTEIN AC-RELATED"/>
    <property type="match status" value="1"/>
</dbReference>
<dbReference type="AlphaFoldDB" id="A0A0K2SKK6"/>
<protein>
    <submittedName>
        <fullName evidence="2">Stage V sporulation protein AEB</fullName>
    </submittedName>
</protein>
<keyword evidence="1" id="KW-1133">Transmembrane helix</keyword>
<sequence>MTYLLAFLVGGGLTALGQVIVDATSLTNAHMMVLFVVGGAVLTGLGLYQPLLEIGGAGAAVPVSNFGYVITQGVLERLRSEGLFGLFSGIFQLAGGVIGASILFGFLAAVLFKPRG</sequence>
<dbReference type="OrthoDB" id="9797988at2"/>
<dbReference type="KEGG" id="lpil:LIP_1797"/>
<feature type="transmembrane region" description="Helical" evidence="1">
    <location>
        <begin position="54"/>
        <end position="70"/>
    </location>
</feature>
<proteinExistence type="predicted"/>
<name>A0A0K2SKK6_LIMPI</name>
<keyword evidence="3" id="KW-1185">Reference proteome</keyword>
<organism evidence="2 3">
    <name type="scientific">Limnochorda pilosa</name>
    <dbReference type="NCBI Taxonomy" id="1555112"/>
    <lineage>
        <taxon>Bacteria</taxon>
        <taxon>Bacillati</taxon>
        <taxon>Bacillota</taxon>
        <taxon>Limnochordia</taxon>
        <taxon>Limnochordales</taxon>
        <taxon>Limnochordaceae</taxon>
        <taxon>Limnochorda</taxon>
    </lineage>
</organism>